<dbReference type="InterPro" id="IPR011701">
    <property type="entry name" value="MFS"/>
</dbReference>
<comment type="caution">
    <text evidence="8">The sequence shown here is derived from an EMBL/GenBank/DDBJ whole genome shotgun (WGS) entry which is preliminary data.</text>
</comment>
<evidence type="ECO:0000256" key="4">
    <source>
        <dbReference type="ARBA" id="ARBA00022989"/>
    </source>
</evidence>
<feature type="transmembrane region" description="Helical" evidence="6">
    <location>
        <begin position="136"/>
        <end position="156"/>
    </location>
</feature>
<proteinExistence type="predicted"/>
<feature type="domain" description="Major facilitator superfamily (MFS) profile" evidence="7">
    <location>
        <begin position="6"/>
        <end position="383"/>
    </location>
</feature>
<evidence type="ECO:0000256" key="3">
    <source>
        <dbReference type="ARBA" id="ARBA00022692"/>
    </source>
</evidence>
<organism evidence="8 9">
    <name type="scientific">[Clostridium] ammoniilyticum</name>
    <dbReference type="NCBI Taxonomy" id="2981784"/>
    <lineage>
        <taxon>Bacteria</taxon>
        <taxon>Bacillati</taxon>
        <taxon>Bacillota</taxon>
        <taxon>Erysipelotrichia</taxon>
        <taxon>Erysipelotrichales</taxon>
        <taxon>Coprobacillaceae</taxon>
        <taxon>Faecalibacillus</taxon>
    </lineage>
</organism>
<evidence type="ECO:0000256" key="6">
    <source>
        <dbReference type="SAM" id="Phobius"/>
    </source>
</evidence>
<evidence type="ECO:0000256" key="2">
    <source>
        <dbReference type="ARBA" id="ARBA00022448"/>
    </source>
</evidence>
<keyword evidence="9" id="KW-1185">Reference proteome</keyword>
<feature type="transmembrane region" description="Helical" evidence="6">
    <location>
        <begin position="70"/>
        <end position="90"/>
    </location>
</feature>
<keyword evidence="3 6" id="KW-0812">Transmembrane</keyword>
<evidence type="ECO:0000256" key="1">
    <source>
        <dbReference type="ARBA" id="ARBA00004651"/>
    </source>
</evidence>
<keyword evidence="5 6" id="KW-0472">Membrane</keyword>
<protein>
    <submittedName>
        <fullName evidence="8">MFS transporter</fullName>
    </submittedName>
</protein>
<dbReference type="EMBL" id="JAOQJR010000013">
    <property type="protein sequence ID" value="MCU6739237.1"/>
    <property type="molecule type" value="Genomic_DNA"/>
</dbReference>
<feature type="transmembrane region" description="Helical" evidence="6">
    <location>
        <begin position="162"/>
        <end position="178"/>
    </location>
</feature>
<feature type="transmembrane region" description="Helical" evidence="6">
    <location>
        <begin position="357"/>
        <end position="378"/>
    </location>
</feature>
<gene>
    <name evidence="8" type="ORF">OCV55_11250</name>
</gene>
<feature type="transmembrane region" description="Helical" evidence="6">
    <location>
        <begin position="328"/>
        <end position="351"/>
    </location>
</feature>
<evidence type="ECO:0000313" key="9">
    <source>
        <dbReference type="Proteomes" id="UP001208364"/>
    </source>
</evidence>
<feature type="transmembrane region" description="Helical" evidence="6">
    <location>
        <begin position="42"/>
        <end position="63"/>
    </location>
</feature>
<dbReference type="PROSITE" id="PS50850">
    <property type="entry name" value="MFS"/>
    <property type="match status" value="1"/>
</dbReference>
<evidence type="ECO:0000313" key="8">
    <source>
        <dbReference type="EMBL" id="MCU6739237.1"/>
    </source>
</evidence>
<dbReference type="CDD" id="cd17478">
    <property type="entry name" value="MFS_FsR"/>
    <property type="match status" value="1"/>
</dbReference>
<dbReference type="InterPro" id="IPR036259">
    <property type="entry name" value="MFS_trans_sf"/>
</dbReference>
<reference evidence="8 9" key="1">
    <citation type="journal article" date="2021" name="ISME Commun">
        <title>Automated analysis of genomic sequences facilitates high-throughput and comprehensive description of bacteria.</title>
        <authorList>
            <person name="Hitch T.C.A."/>
        </authorList>
    </citation>
    <scope>NUCLEOTIDE SEQUENCE [LARGE SCALE GENOMIC DNA]</scope>
    <source>
        <strain evidence="8 9">H4_15</strain>
    </source>
</reference>
<sequence>MWISPYKYILSLGHLCSDINQSILSAVLPFLIATYHYDYTTAAMLVTVSNVFGAFVQPFIGMLSDKKNKLLYMTLGVLLASGGMAVTGFISNFFGLWIVVIMSGIGVAMFHPQAAKLFNSVPSKNAKGKGMSIFSFGGKVGFTLGPVYTAFLMNLFGMKGTILFLIPGIVFGIVCSFFDKDFENLDVLEVEKKEEVKSEQNDDWSGFIKLCCVVFSRSILSNGISTFLAFYFIQQFSKSNSFASMLLSVFYGIGSITFLGGGIADCFGHRKMVRLSFCIFLPAIFIFTNTSHFVIALIMLIFMICGESLSYSPMVVLEQKYIPNHTGFASGITLGLVVSIGAALCPVLGYVSDAYGLNYAFIIMTIVCAIALACSMLLPNVEEK</sequence>
<feature type="transmembrane region" description="Helical" evidence="6">
    <location>
        <begin position="207"/>
        <end position="233"/>
    </location>
</feature>
<dbReference type="RefSeq" id="WP_147580655.1">
    <property type="nucleotide sequence ID" value="NZ_JAOQJR010000013.1"/>
</dbReference>
<accession>A0ABT2SWM2</accession>
<dbReference type="Pfam" id="PF07690">
    <property type="entry name" value="MFS_1"/>
    <property type="match status" value="1"/>
</dbReference>
<dbReference type="Proteomes" id="UP001208364">
    <property type="component" value="Unassembled WGS sequence"/>
</dbReference>
<comment type="subcellular location">
    <subcellularLocation>
        <location evidence="1">Cell membrane</location>
        <topology evidence="1">Multi-pass membrane protein</topology>
    </subcellularLocation>
</comment>
<feature type="transmembrane region" description="Helical" evidence="6">
    <location>
        <begin position="239"/>
        <end position="260"/>
    </location>
</feature>
<dbReference type="PANTHER" id="PTHR43129">
    <property type="entry name" value="FOSMIDOMYCIN RESISTANCE PROTEIN"/>
    <property type="match status" value="1"/>
</dbReference>
<name>A0ABT2SWM2_9FIRM</name>
<feature type="transmembrane region" description="Helical" evidence="6">
    <location>
        <begin position="272"/>
        <end position="288"/>
    </location>
</feature>
<evidence type="ECO:0000256" key="5">
    <source>
        <dbReference type="ARBA" id="ARBA00023136"/>
    </source>
</evidence>
<dbReference type="InterPro" id="IPR020846">
    <property type="entry name" value="MFS_dom"/>
</dbReference>
<evidence type="ECO:0000259" key="7">
    <source>
        <dbReference type="PROSITE" id="PS50850"/>
    </source>
</evidence>
<feature type="transmembrane region" description="Helical" evidence="6">
    <location>
        <begin position="96"/>
        <end position="115"/>
    </location>
</feature>
<dbReference type="PANTHER" id="PTHR43129:SF1">
    <property type="entry name" value="FOSMIDOMYCIN RESISTANCE PROTEIN"/>
    <property type="match status" value="1"/>
</dbReference>
<keyword evidence="2" id="KW-0813">Transport</keyword>
<keyword evidence="4 6" id="KW-1133">Transmembrane helix</keyword>
<dbReference type="Gene3D" id="1.20.1250.20">
    <property type="entry name" value="MFS general substrate transporter like domains"/>
    <property type="match status" value="2"/>
</dbReference>
<dbReference type="SUPFAM" id="SSF103473">
    <property type="entry name" value="MFS general substrate transporter"/>
    <property type="match status" value="1"/>
</dbReference>